<evidence type="ECO:0000256" key="1">
    <source>
        <dbReference type="ARBA" id="ARBA00004324"/>
    </source>
</evidence>
<feature type="domain" description="WW" evidence="16">
    <location>
        <begin position="317"/>
        <end position="351"/>
    </location>
</feature>
<dbReference type="GO" id="GO:0043021">
    <property type="term" value="F:ribonucleoprotein complex binding"/>
    <property type="evidence" value="ECO:0007669"/>
    <property type="project" value="TreeGrafter"/>
</dbReference>
<evidence type="ECO:0000256" key="9">
    <source>
        <dbReference type="ARBA" id="ARBA00023015"/>
    </source>
</evidence>
<evidence type="ECO:0000313" key="18">
    <source>
        <dbReference type="Proteomes" id="UP000825729"/>
    </source>
</evidence>
<evidence type="ECO:0000256" key="4">
    <source>
        <dbReference type="ARBA" id="ARBA00022553"/>
    </source>
</evidence>
<evidence type="ECO:0000256" key="15">
    <source>
        <dbReference type="SAM" id="MobiDB-lite"/>
    </source>
</evidence>
<keyword evidence="6" id="KW-0507">mRNA processing</keyword>
<evidence type="ECO:0000256" key="7">
    <source>
        <dbReference type="ARBA" id="ARBA00022737"/>
    </source>
</evidence>
<dbReference type="PROSITE" id="PS50020">
    <property type="entry name" value="WW_DOMAIN_2"/>
    <property type="match status" value="2"/>
</dbReference>
<keyword evidence="18" id="KW-1185">Reference proteome</keyword>
<feature type="region of interest" description="Disordered" evidence="15">
    <location>
        <begin position="470"/>
        <end position="533"/>
    </location>
</feature>
<dbReference type="GO" id="GO:0016607">
    <property type="term" value="C:nuclear speck"/>
    <property type="evidence" value="ECO:0007669"/>
    <property type="project" value="UniProtKB-SubCell"/>
</dbReference>
<protein>
    <recommendedName>
        <fullName evidence="3">Polyglutamine-binding protein 1</fullName>
    </recommendedName>
    <alternativeName>
        <fullName evidence="13">Polyglutamine tract-binding protein 1</fullName>
    </alternativeName>
</protein>
<dbReference type="CDD" id="cd00201">
    <property type="entry name" value="WW"/>
    <property type="match status" value="2"/>
</dbReference>
<name>A0AAV7EKQ0_ARIFI</name>
<evidence type="ECO:0000256" key="3">
    <source>
        <dbReference type="ARBA" id="ARBA00021117"/>
    </source>
</evidence>
<evidence type="ECO:0000256" key="10">
    <source>
        <dbReference type="ARBA" id="ARBA00023163"/>
    </source>
</evidence>
<dbReference type="SMART" id="SM00456">
    <property type="entry name" value="WW"/>
    <property type="match status" value="2"/>
</dbReference>
<feature type="region of interest" description="Disordered" evidence="15">
    <location>
        <begin position="1"/>
        <end position="56"/>
    </location>
</feature>
<dbReference type="PANTHER" id="PTHR21737">
    <property type="entry name" value="POLYGLUTAMINE BINDING PROTEIN 1/MARVEL MEMBRANE-ASSOCIATING DOMAIN CONTAINING 3"/>
    <property type="match status" value="1"/>
</dbReference>
<dbReference type="EMBL" id="JAINDJ010000004">
    <property type="protein sequence ID" value="KAG9449393.1"/>
    <property type="molecule type" value="Genomic_DNA"/>
</dbReference>
<dbReference type="InterPro" id="IPR036020">
    <property type="entry name" value="WW_dom_sf"/>
</dbReference>
<dbReference type="SUPFAM" id="SSF51045">
    <property type="entry name" value="WW domain"/>
    <property type="match status" value="2"/>
</dbReference>
<keyword evidence="4" id="KW-0597">Phosphoprotein</keyword>
<gene>
    <name evidence="17" type="ORF">H6P81_009358</name>
</gene>
<evidence type="ECO:0000256" key="11">
    <source>
        <dbReference type="ARBA" id="ARBA00023187"/>
    </source>
</evidence>
<feature type="domain" description="WW" evidence="16">
    <location>
        <begin position="362"/>
        <end position="396"/>
    </location>
</feature>
<evidence type="ECO:0000256" key="6">
    <source>
        <dbReference type="ARBA" id="ARBA00022664"/>
    </source>
</evidence>
<dbReference type="GO" id="GO:0005737">
    <property type="term" value="C:cytoplasm"/>
    <property type="evidence" value="ECO:0007669"/>
    <property type="project" value="TreeGrafter"/>
</dbReference>
<dbReference type="AlphaFoldDB" id="A0AAV7EKQ0"/>
<evidence type="ECO:0000313" key="17">
    <source>
        <dbReference type="EMBL" id="KAG9449393.1"/>
    </source>
</evidence>
<feature type="compositionally biased region" description="Polar residues" evidence="15">
    <location>
        <begin position="102"/>
        <end position="122"/>
    </location>
</feature>
<dbReference type="Gene3D" id="2.20.70.10">
    <property type="match status" value="2"/>
</dbReference>
<evidence type="ECO:0000256" key="8">
    <source>
        <dbReference type="ARBA" id="ARBA00022859"/>
    </source>
</evidence>
<keyword evidence="12" id="KW-0539">Nucleus</keyword>
<dbReference type="Pfam" id="PF00397">
    <property type="entry name" value="WW"/>
    <property type="match status" value="2"/>
</dbReference>
<feature type="region of interest" description="Disordered" evidence="15">
    <location>
        <begin position="102"/>
        <end position="141"/>
    </location>
</feature>
<feature type="compositionally biased region" description="Polar residues" evidence="15">
    <location>
        <begin position="33"/>
        <end position="56"/>
    </location>
</feature>
<feature type="compositionally biased region" description="Basic and acidic residues" evidence="15">
    <location>
        <begin position="125"/>
        <end position="141"/>
    </location>
</feature>
<feature type="region of interest" description="Disordered" evidence="15">
    <location>
        <begin position="262"/>
        <end position="287"/>
    </location>
</feature>
<feature type="compositionally biased region" description="Polar residues" evidence="15">
    <location>
        <begin position="1"/>
        <end position="20"/>
    </location>
</feature>
<evidence type="ECO:0000256" key="14">
    <source>
        <dbReference type="ARBA" id="ARBA00046362"/>
    </source>
</evidence>
<keyword evidence="7" id="KW-0677">Repeat</keyword>
<keyword evidence="8" id="KW-0391">Immunity</keyword>
<evidence type="ECO:0000256" key="2">
    <source>
        <dbReference type="ARBA" id="ARBA00004463"/>
    </source>
</evidence>
<comment type="subunit">
    <text evidence="14">Interacts with POU3F2/Brn-2, ATXN1, TXNL4A, HTT and AR. Interaction with ATXN1 correlates positively with the length of the polyglutamine tract. Interacts with RNA polymerase II large subunit in a phosphorylation-dependent manner. Forms a ternary complex with ATXN1 mutant and phosphorylated RNA polymerase II. Interacts (via C-terminus) with TXNL4A and CD2BP2. Interacts (via WW domain) with ATN1 and SF3B1, and may interact with additional splice factors. Interacts (via WW domain) with WBP11; Leading to reduce interaction between PQBP1 and TXNL4A. Interacts with CAPRIN1. Interacts with DDX1. Interacts with SFPQ. Interacts with KHSRP.</text>
</comment>
<organism evidence="17 18">
    <name type="scientific">Aristolochia fimbriata</name>
    <name type="common">White veined hardy Dutchman's pipe vine</name>
    <dbReference type="NCBI Taxonomy" id="158543"/>
    <lineage>
        <taxon>Eukaryota</taxon>
        <taxon>Viridiplantae</taxon>
        <taxon>Streptophyta</taxon>
        <taxon>Embryophyta</taxon>
        <taxon>Tracheophyta</taxon>
        <taxon>Spermatophyta</taxon>
        <taxon>Magnoliopsida</taxon>
        <taxon>Magnoliidae</taxon>
        <taxon>Piperales</taxon>
        <taxon>Aristolochiaceae</taxon>
        <taxon>Aristolochia</taxon>
    </lineage>
</organism>
<keyword evidence="9" id="KW-0805">Transcription regulation</keyword>
<evidence type="ECO:0000256" key="13">
    <source>
        <dbReference type="ARBA" id="ARBA00042167"/>
    </source>
</evidence>
<evidence type="ECO:0000259" key="16">
    <source>
        <dbReference type="PROSITE" id="PS50020"/>
    </source>
</evidence>
<feature type="region of interest" description="Disordered" evidence="15">
    <location>
        <begin position="569"/>
        <end position="594"/>
    </location>
</feature>
<evidence type="ECO:0000256" key="5">
    <source>
        <dbReference type="ARBA" id="ARBA00022588"/>
    </source>
</evidence>
<dbReference type="Proteomes" id="UP000825729">
    <property type="component" value="Unassembled WGS sequence"/>
</dbReference>
<dbReference type="PROSITE" id="PS01159">
    <property type="entry name" value="WW_DOMAIN_1"/>
    <property type="match status" value="2"/>
</dbReference>
<evidence type="ECO:0000256" key="12">
    <source>
        <dbReference type="ARBA" id="ARBA00023242"/>
    </source>
</evidence>
<keyword evidence="10" id="KW-0804">Transcription</keyword>
<dbReference type="Gene3D" id="3.40.30.10">
    <property type="entry name" value="Glutaredoxin"/>
    <property type="match status" value="1"/>
</dbReference>
<comment type="caution">
    <text evidence="17">The sequence shown here is derived from an EMBL/GenBank/DDBJ whole genome shotgun (WGS) entry which is preliminary data.</text>
</comment>
<dbReference type="GO" id="GO:0000380">
    <property type="term" value="P:alternative mRNA splicing, via spliceosome"/>
    <property type="evidence" value="ECO:0007669"/>
    <property type="project" value="TreeGrafter"/>
</dbReference>
<dbReference type="InterPro" id="IPR001202">
    <property type="entry name" value="WW_dom"/>
</dbReference>
<accession>A0AAV7EKQ0</accession>
<keyword evidence="5" id="KW-0399">Innate immunity</keyword>
<feature type="compositionally biased region" description="Basic and acidic residues" evidence="15">
    <location>
        <begin position="496"/>
        <end position="506"/>
    </location>
</feature>
<feature type="region of interest" description="Disordered" evidence="15">
    <location>
        <begin position="538"/>
        <end position="557"/>
    </location>
</feature>
<dbReference type="PANTHER" id="PTHR21737:SF3">
    <property type="entry name" value="POLYGLUTAMINE-BINDING PROTEIN 1"/>
    <property type="match status" value="1"/>
</dbReference>
<sequence>MDTTQTQQCLTGFEFSSNKSLPPGVTSEHPFHSTGNPQLQFNGQGNLFPVQSNSAPFQPVPNPYPNFPESTSHFAPGVLSHTNQSGQQGHPLHATVHECATSLSNSTPNLNGSSQLNESSRSARMGREEDTNDLHPGKDQNQRKLEENFGMDQSVAPHGKKQRIQETDEIESAAREAVLHEQEVAAKQIISNQRWARGTNEPEEDGKNILSDRYDSKALKEVLLKMTTDHRTEIASKRGISLHPDKGNIDIGNGYGVPGGGAYDVARSASQKPGADSSEPSSSQKDLPEYLKQKLKARGILKEHQASQTQCTEAGASKLPPGWVEAKDPTSGSLYYYNENTGESQWEIPGESGRVLQPSSFSSLPADWLEAVDDSTGQKYYCNTKTNVSQWEHPSSSVQVGAQQISNAALQNKATVSKSFDIPKCEGCGGWGKDLVQSWGFCNHCTRVFNLPYQISLSSNLNSGQQITGTTMSKQNHTRVVAKNRPSSKPPTGKGNRKDNKKRTYAEDDELDPMDPSSYSDAPRGGWVVGLKGVQPRAADTTATGPLFQQRPYPSPGAVLRKNAEIAAQSKKSTANYAPISKKGDGSDGLGYAD</sequence>
<dbReference type="GO" id="GO:0045087">
    <property type="term" value="P:innate immune response"/>
    <property type="evidence" value="ECO:0007669"/>
    <property type="project" value="UniProtKB-KW"/>
</dbReference>
<comment type="subcellular location">
    <subcellularLocation>
        <location evidence="2">Cytoplasmic granule</location>
    </subcellularLocation>
    <subcellularLocation>
        <location evidence="1">Nucleus speckle</location>
    </subcellularLocation>
</comment>
<reference evidence="17 18" key="1">
    <citation type="submission" date="2021-07" db="EMBL/GenBank/DDBJ databases">
        <title>The Aristolochia fimbriata genome: insights into angiosperm evolution, floral development and chemical biosynthesis.</title>
        <authorList>
            <person name="Jiao Y."/>
        </authorList>
    </citation>
    <scope>NUCLEOTIDE SEQUENCE [LARGE SCALE GENOMIC DNA]</scope>
    <source>
        <strain evidence="17">IBCAS-2021</strain>
        <tissue evidence="17">Leaf</tissue>
    </source>
</reference>
<proteinExistence type="predicted"/>
<keyword evidence="11" id="KW-0508">mRNA splicing</keyword>